<comment type="caution">
    <text evidence="1">The sequence shown here is derived from an EMBL/GenBank/DDBJ whole genome shotgun (WGS) entry which is preliminary data.</text>
</comment>
<dbReference type="AlphaFoldDB" id="A0AAE3FVR0"/>
<reference evidence="1" key="1">
    <citation type="journal article" date="2022" name="Syst. Appl. Microbiol.">
        <title>Natronocalculus amylovorans gen. nov., sp. nov., and Natranaeroarchaeum aerophilus sp. nov., dominant culturable amylolytic natronoarchaea from hypersaline soda lakes in southwestern Siberia.</title>
        <authorList>
            <person name="Sorokin D.Y."/>
            <person name="Elcheninov A.G."/>
            <person name="Khizhniak T.V."/>
            <person name="Koenen M."/>
            <person name="Bale N.J."/>
            <person name="Damste J.S.S."/>
            <person name="Kublanov I.V."/>
        </authorList>
    </citation>
    <scope>NUCLEOTIDE SEQUENCE</scope>
    <source>
        <strain evidence="1">AArc-St2</strain>
    </source>
</reference>
<sequence length="224" mass="25610">MSVSFSSLARAAYCPRQLYYARKEEDWSRPDESKRRQQLCHRYNTLHEQDAAALRSEPIDVEPHVYLDRVESLSTRAYWPAIAEPSQTAVFVEGRDCHGRITKVLEPDTQDLCDHPLPTLASPGKPPETGVWEPQSVRAVAAAYALSWERERPIEYALVEYPAYGVVRTVTLTTRRAATYRRVLRTVRSMDGPPPRVDDDRCHSCRYRDRCGVKTRSLASLLGF</sequence>
<reference evidence="1" key="2">
    <citation type="submission" date="2022-02" db="EMBL/GenBank/DDBJ databases">
        <authorList>
            <person name="Elcheninov A.G."/>
            <person name="Sorokin D.Y."/>
            <person name="Kublanov I.V."/>
        </authorList>
    </citation>
    <scope>NUCLEOTIDE SEQUENCE</scope>
    <source>
        <strain evidence="1">AArc-St2</strain>
    </source>
</reference>
<organism evidence="1 2">
    <name type="scientific">Natronocalculus amylovorans</name>
    <dbReference type="NCBI Taxonomy" id="2917812"/>
    <lineage>
        <taxon>Archaea</taxon>
        <taxon>Methanobacteriati</taxon>
        <taxon>Methanobacteriota</taxon>
        <taxon>Stenosarchaea group</taxon>
        <taxon>Halobacteria</taxon>
        <taxon>Halobacteriales</taxon>
        <taxon>Haloferacaceae</taxon>
        <taxon>Natronocalculus</taxon>
    </lineage>
</organism>
<dbReference type="Gene3D" id="3.90.320.10">
    <property type="match status" value="1"/>
</dbReference>
<dbReference type="InterPro" id="IPR011604">
    <property type="entry name" value="PDDEXK-like_dom_sf"/>
</dbReference>
<evidence type="ECO:0008006" key="3">
    <source>
        <dbReference type="Google" id="ProtNLM"/>
    </source>
</evidence>
<name>A0AAE3FVR0_9EURY</name>
<protein>
    <recommendedName>
        <fullName evidence="3">CRISPR-associated exonuclease Cas4</fullName>
    </recommendedName>
</protein>
<dbReference type="RefSeq" id="WP_250582758.1">
    <property type="nucleotide sequence ID" value="NZ_JAKRVX010000001.1"/>
</dbReference>
<evidence type="ECO:0000313" key="2">
    <source>
        <dbReference type="Proteomes" id="UP001203207"/>
    </source>
</evidence>
<accession>A0AAE3FVR0</accession>
<proteinExistence type="predicted"/>
<dbReference type="EMBL" id="JAKRVX010000001">
    <property type="protein sequence ID" value="MCL9815853.1"/>
    <property type="molecule type" value="Genomic_DNA"/>
</dbReference>
<dbReference type="Proteomes" id="UP001203207">
    <property type="component" value="Unassembled WGS sequence"/>
</dbReference>
<keyword evidence="2" id="KW-1185">Reference proteome</keyword>
<evidence type="ECO:0000313" key="1">
    <source>
        <dbReference type="EMBL" id="MCL9815853.1"/>
    </source>
</evidence>
<gene>
    <name evidence="1" type="ORF">AArcSt2_02750</name>
</gene>